<dbReference type="AlphaFoldDB" id="A0A497F0K8"/>
<dbReference type="Proteomes" id="UP000269499">
    <property type="component" value="Unassembled WGS sequence"/>
</dbReference>
<protein>
    <submittedName>
        <fullName evidence="1">Uncharacterized protein</fullName>
    </submittedName>
</protein>
<comment type="caution">
    <text evidence="1">The sequence shown here is derived from an EMBL/GenBank/DDBJ whole genome shotgun (WGS) entry which is preliminary data.</text>
</comment>
<gene>
    <name evidence="1" type="ORF">DRJ26_03975</name>
</gene>
<proteinExistence type="predicted"/>
<evidence type="ECO:0000313" key="2">
    <source>
        <dbReference type="Proteomes" id="UP000269499"/>
    </source>
</evidence>
<sequence length="63" mass="7078">MTKRLLELVSEELGVRVEVGACVRVSEEDREKLAKVMGCDKLDRLLKYLFDEGARSPEEPSGP</sequence>
<dbReference type="EMBL" id="QMRA01000087">
    <property type="protein sequence ID" value="RLE52987.1"/>
    <property type="molecule type" value="Genomic_DNA"/>
</dbReference>
<name>A0A497F0K8_9CREN</name>
<accession>A0A497F0K8</accession>
<reference evidence="1 2" key="1">
    <citation type="submission" date="2018-06" db="EMBL/GenBank/DDBJ databases">
        <title>Extensive metabolic versatility and redundancy in microbially diverse, dynamic hydrothermal sediments.</title>
        <authorList>
            <person name="Dombrowski N."/>
            <person name="Teske A."/>
            <person name="Baker B.J."/>
        </authorList>
    </citation>
    <scope>NUCLEOTIDE SEQUENCE [LARGE SCALE GENOMIC DNA]</scope>
    <source>
        <strain evidence="1">B20_G2</strain>
    </source>
</reference>
<organism evidence="1 2">
    <name type="scientific">Thermoproteota archaeon</name>
    <dbReference type="NCBI Taxonomy" id="2056631"/>
    <lineage>
        <taxon>Archaea</taxon>
        <taxon>Thermoproteota</taxon>
    </lineage>
</organism>
<evidence type="ECO:0000313" key="1">
    <source>
        <dbReference type="EMBL" id="RLE52987.1"/>
    </source>
</evidence>